<accession>A0A1I7JSG2</accession>
<evidence type="ECO:0000313" key="2">
    <source>
        <dbReference type="EMBL" id="SFU88119.1"/>
    </source>
</evidence>
<dbReference type="Pfam" id="PF13689">
    <property type="entry name" value="DUF4154"/>
    <property type="match status" value="1"/>
</dbReference>
<evidence type="ECO:0000256" key="1">
    <source>
        <dbReference type="SAM" id="SignalP"/>
    </source>
</evidence>
<organism evidence="2 3">
    <name type="scientific">Paenacidovorax caeni</name>
    <dbReference type="NCBI Taxonomy" id="343013"/>
    <lineage>
        <taxon>Bacteria</taxon>
        <taxon>Pseudomonadati</taxon>
        <taxon>Pseudomonadota</taxon>
        <taxon>Betaproteobacteria</taxon>
        <taxon>Burkholderiales</taxon>
        <taxon>Comamonadaceae</taxon>
        <taxon>Paenacidovorax</taxon>
    </lineage>
</organism>
<evidence type="ECO:0000313" key="3">
    <source>
        <dbReference type="Proteomes" id="UP000183656"/>
    </source>
</evidence>
<proteinExistence type="predicted"/>
<gene>
    <name evidence="2" type="ORF">SAMN04489707_103017</name>
</gene>
<feature type="signal peptide" evidence="1">
    <location>
        <begin position="1"/>
        <end position="26"/>
    </location>
</feature>
<name>A0A1I7JSG2_9BURK</name>
<dbReference type="RefSeq" id="WP_054256772.1">
    <property type="nucleotide sequence ID" value="NZ_CYIG01000024.1"/>
</dbReference>
<sequence>MASPLPMALPALLALLLMLAPLAARAQATAGAVSEYAVKSALLFKLPRFVYLPRFEGGTSVTLCVLGQNPFGGALEKLAQTPIDGRAVLVRKPASASEAGECDFVFVAASEAAHLKATLDKLGEQPVVTVSDIEGFASAGGMVEFAVNKEGGGSLAVLINRKAAHAQSVKFNAQLLRLARIVE</sequence>
<dbReference type="AlphaFoldDB" id="A0A1I7JSG2"/>
<evidence type="ECO:0008006" key="4">
    <source>
        <dbReference type="Google" id="ProtNLM"/>
    </source>
</evidence>
<dbReference type="InterPro" id="IPR025293">
    <property type="entry name" value="YfiR/HmsC-like"/>
</dbReference>
<dbReference type="OrthoDB" id="277577at2"/>
<reference evidence="2 3" key="1">
    <citation type="submission" date="2016-10" db="EMBL/GenBank/DDBJ databases">
        <authorList>
            <person name="de Groot N.N."/>
        </authorList>
    </citation>
    <scope>NUCLEOTIDE SEQUENCE [LARGE SCALE GENOMIC DNA]</scope>
    <source>
        <strain evidence="2 3">R-24608</strain>
    </source>
</reference>
<dbReference type="Proteomes" id="UP000183656">
    <property type="component" value="Unassembled WGS sequence"/>
</dbReference>
<protein>
    <recommendedName>
        <fullName evidence="4">DUF4154 domain-containing protein</fullName>
    </recommendedName>
</protein>
<feature type="chain" id="PRO_5010260708" description="DUF4154 domain-containing protein" evidence="1">
    <location>
        <begin position="27"/>
        <end position="183"/>
    </location>
</feature>
<dbReference type="EMBL" id="FPBX01000030">
    <property type="protein sequence ID" value="SFU88119.1"/>
    <property type="molecule type" value="Genomic_DNA"/>
</dbReference>
<keyword evidence="1" id="KW-0732">Signal</keyword>
<keyword evidence="3" id="KW-1185">Reference proteome</keyword>
<dbReference type="STRING" id="343013.SAMN04489707_103017"/>